<protein>
    <submittedName>
        <fullName evidence="6">LPXTG cell wall anchor domain-containing protein</fullName>
    </submittedName>
</protein>
<feature type="domain" description="Cell surface antigen C-terminal" evidence="4">
    <location>
        <begin position="943"/>
        <end position="1097"/>
    </location>
</feature>
<reference evidence="6 7" key="1">
    <citation type="submission" date="2019-03" db="EMBL/GenBank/DDBJ databases">
        <title>Diversity of the mouse oral microbiome.</title>
        <authorList>
            <person name="Joseph S."/>
            <person name="Aduse-Opoku J."/>
            <person name="Curtis M."/>
            <person name="Wade W."/>
            <person name="Hashim A."/>
        </authorList>
    </citation>
    <scope>NUCLEOTIDE SEQUENCE [LARGE SCALE GENOMIC DNA]</scope>
    <source>
        <strain evidence="6 7">WM131</strain>
    </source>
</reference>
<dbReference type="RefSeq" id="WP_135181570.1">
    <property type="nucleotide sequence ID" value="NZ_JADGKZ010000004.1"/>
</dbReference>
<dbReference type="Pfam" id="PF08363">
    <property type="entry name" value="GbpC"/>
    <property type="match status" value="1"/>
</dbReference>
<proteinExistence type="predicted"/>
<feature type="chain" id="PRO_5021211019" evidence="2">
    <location>
        <begin position="44"/>
        <end position="1147"/>
    </location>
</feature>
<dbReference type="InterPro" id="IPR036234">
    <property type="entry name" value="SA_I/II_PAC_V_sf"/>
</dbReference>
<dbReference type="NCBIfam" id="TIGR01167">
    <property type="entry name" value="LPXTG_anchor"/>
    <property type="match status" value="1"/>
</dbReference>
<dbReference type="InterPro" id="IPR026345">
    <property type="entry name" value="Adh_isopep-form_adh_dom"/>
</dbReference>
<dbReference type="Pfam" id="PF17998">
    <property type="entry name" value="AgI_II_C2"/>
    <property type="match status" value="1"/>
</dbReference>
<keyword evidence="2" id="KW-0732">Signal</keyword>
<dbReference type="Gene3D" id="6.10.250.2200">
    <property type="match status" value="1"/>
</dbReference>
<dbReference type="NCBIfam" id="TIGR04228">
    <property type="entry name" value="isopep_sspB_C2"/>
    <property type="match status" value="1"/>
</dbReference>
<dbReference type="OrthoDB" id="2143924at2"/>
<dbReference type="SUPFAM" id="SSF74914">
    <property type="entry name" value="V-region of surface antigen I/II (SA I/II, PAC)"/>
    <property type="match status" value="1"/>
</dbReference>
<evidence type="ECO:0000259" key="3">
    <source>
        <dbReference type="Pfam" id="PF08363"/>
    </source>
</evidence>
<sequence>MFNQTKQTVNGHGFFRKKKWAKGLVSGIAIAGVAVFSSHAVLADEVTTSSQNAIVVENPNPATNLEAPQEAPTKDAVASQKQADTYTGEVTTVIESPQLDTEVRQAQDAGVAVTTGETKTVTDLSEAETSYEKQAEEVKQTTATYTSTKKEVEASNQAVDAVVKQAQDLNVEVTTEIKEVTDSTQTPLDRTQVDTAKAQLQVYEKDLKQFEDQKAALAKQYDTDLAQYNKDLADYNTKKADYDAKKAAYDQKMADLKAKTTVTGYPTEVIAQHLDFNSEPHARVKNIEGPVKVIKTSALNAYVATGKAFTNSGAFLSYIAANYATSVTDFGQEDASNFLWVDKGDTFYVTYDNLSNSRYGDSALGEVKYRYTLNSASGGDNAIFEIYNDPTRTVHIYSHPQNKGNDTADDLNVSMRVHLYDKNKQEIVPSKDKPIAVNFGSLNNKTSPTVDYSNVEYVAYGNGRFVPINGSSVTDHGGIIYASQNNSYTDGTATSAKYFSAGDKSEETRYYGAAVGVYTSPITFQFGANNRDITSTENGGHTEPTNIWFAFNTNVVGHVPVVPTKPTPPTKPTEPNPKNPFLDPLKLTLIKYTVPTPKVVVNKYQVTQTPGISKAVQNDSGEDVNGKMVAKGSTDPFILKTDELKAGRDVVEQGSYILVDHLPTGYMLDLKATQDANKDYTVTYDKVTHTLTAVATETLVNAMNSDVKASFDTPDFIVIGSPQNDNGKYVNNYSLSINDYKVYSNTVTIYTPGGEGPENGGSTIQPRKKVVDDAGNDINNKSVLPSQTVNYLGTHNLDQYKGMKAGLASVLKGFAFVDDYLDDALDGNSMKVNSITAANGDDVSKLLSMYHVLSVDTLSEELRNLVLNSGISPVGAFYLWVANNPEDFYSKYVQQGLDITYNLSFKIKDGVVKGDVTNQVSQIDFGNGYYGNIVVNKLTPPEVSKDVLDTKDGSSIDNGEVKLGDNAAYKLTGWVIPAGRGYDLYQYTFKDKLQVTHDEYQNHEVTLSVDVVLSDGTVIKAGEDLAQYTTYTYNKETGQFELIFEEEFLRSISRDSQFGADVTITVKRIKAGTVENEYTLTVNADEVVSNKVVTTTPEPPQPAKEAPVQSAGVLPRTGETSSILGSLGIVMLSFLAFLSFKKVREED</sequence>
<evidence type="ECO:0000259" key="5">
    <source>
        <dbReference type="Pfam" id="PF17998"/>
    </source>
</evidence>
<evidence type="ECO:0000313" key="7">
    <source>
        <dbReference type="Proteomes" id="UP000297253"/>
    </source>
</evidence>
<evidence type="ECO:0000259" key="4">
    <source>
        <dbReference type="Pfam" id="PF16364"/>
    </source>
</evidence>
<dbReference type="InterPro" id="IPR032300">
    <property type="entry name" value="Antigen_C"/>
</dbReference>
<evidence type="ECO:0000256" key="1">
    <source>
        <dbReference type="SAM" id="Coils"/>
    </source>
</evidence>
<dbReference type="Gene3D" id="2.60.530.10">
    <property type="entry name" value="Major cell-surface adhesin PAc"/>
    <property type="match status" value="1"/>
</dbReference>
<dbReference type="Gene3D" id="2.60.40.740">
    <property type="match status" value="3"/>
</dbReference>
<dbReference type="InterPro" id="IPR013574">
    <property type="entry name" value="Glucan-bd_C/Surface_Ag-I/II_V"/>
</dbReference>
<keyword evidence="1" id="KW-0175">Coiled coil</keyword>
<feature type="signal peptide" evidence="2">
    <location>
        <begin position="1"/>
        <end position="43"/>
    </location>
</feature>
<organism evidence="6 7">
    <name type="scientific">Streptococcus cuniculi</name>
    <dbReference type="NCBI Taxonomy" id="1432788"/>
    <lineage>
        <taxon>Bacteria</taxon>
        <taxon>Bacillati</taxon>
        <taxon>Bacillota</taxon>
        <taxon>Bacilli</taxon>
        <taxon>Lactobacillales</taxon>
        <taxon>Streptococcaceae</taxon>
        <taxon>Streptococcus</taxon>
    </lineage>
</organism>
<feature type="coiled-coil region" evidence="1">
    <location>
        <begin position="193"/>
        <end position="259"/>
    </location>
</feature>
<accession>A0A4Y9JAX2</accession>
<gene>
    <name evidence="6" type="ORF">E4T82_03900</name>
</gene>
<comment type="caution">
    <text evidence="6">The sequence shown here is derived from an EMBL/GenBank/DDBJ whole genome shotgun (WGS) entry which is preliminary data.</text>
</comment>
<evidence type="ECO:0000313" key="6">
    <source>
        <dbReference type="EMBL" id="TFU98163.1"/>
    </source>
</evidence>
<evidence type="ECO:0000256" key="2">
    <source>
        <dbReference type="SAM" id="SignalP"/>
    </source>
</evidence>
<dbReference type="AlphaFoldDB" id="A0A4Y9JAX2"/>
<feature type="domain" description="Adhesin isopeptide-forming adherence" evidence="5">
    <location>
        <begin position="766"/>
        <end position="938"/>
    </location>
</feature>
<dbReference type="Proteomes" id="UP000297253">
    <property type="component" value="Unassembled WGS sequence"/>
</dbReference>
<dbReference type="EMBL" id="SPPD01000004">
    <property type="protein sequence ID" value="TFU98163.1"/>
    <property type="molecule type" value="Genomic_DNA"/>
</dbReference>
<feature type="domain" description="Glucan-binding protein C/Surface antigen I/II V-domain" evidence="3">
    <location>
        <begin position="319"/>
        <end position="552"/>
    </location>
</feature>
<dbReference type="Pfam" id="PF16364">
    <property type="entry name" value="Antigen_C"/>
    <property type="match status" value="1"/>
</dbReference>
<name>A0A4Y9JAX2_9STRE</name>